<dbReference type="RefSeq" id="WP_005790036.1">
    <property type="nucleotide sequence ID" value="NZ_NFHS01000002.1"/>
</dbReference>
<dbReference type="Gene3D" id="2.160.10.10">
    <property type="entry name" value="Hexapeptide repeat proteins"/>
    <property type="match status" value="1"/>
</dbReference>
<sequence>MNLMNKIRTLLALPISFFFCLWYLPFRQAIKIPIILYNPKLYCIKGKVIIDAPKVRFGMIRMGLFITNQYPNKGISFYNKGTILFKGDACIGANSAITVLRNNSYVEFGERFGNSSTLRINCDYRIILCCAVRCGCNVQIMDSAMHRLKNEQGLFIGRGYDEVVIGPHTWLATDVTVMQGTKIPPYSVVAARSLCNQDYSVHGSYGLYAGIPAKHKRTGVWRDINDDSVIIENK</sequence>
<dbReference type="InterPro" id="IPR011004">
    <property type="entry name" value="Trimer_LpxA-like_sf"/>
</dbReference>
<organism evidence="1 2">
    <name type="scientific">Bacteroides uniformis</name>
    <dbReference type="NCBI Taxonomy" id="820"/>
    <lineage>
        <taxon>Bacteria</taxon>
        <taxon>Pseudomonadati</taxon>
        <taxon>Bacteroidota</taxon>
        <taxon>Bacteroidia</taxon>
        <taxon>Bacteroidales</taxon>
        <taxon>Bacteroidaceae</taxon>
        <taxon>Bacteroides</taxon>
    </lineage>
</organism>
<evidence type="ECO:0000313" key="1">
    <source>
        <dbReference type="EMBL" id="OUN56087.1"/>
    </source>
</evidence>
<reference evidence="2" key="1">
    <citation type="submission" date="2017-04" db="EMBL/GenBank/DDBJ databases">
        <title>Function of individual gut microbiota members based on whole genome sequencing of pure cultures obtained from chicken caecum.</title>
        <authorList>
            <person name="Medvecky M."/>
            <person name="Cejkova D."/>
            <person name="Polansky O."/>
            <person name="Karasova D."/>
            <person name="Kubasova T."/>
            <person name="Cizek A."/>
            <person name="Rychlik I."/>
        </authorList>
    </citation>
    <scope>NUCLEOTIDE SEQUENCE [LARGE SCALE GENOMIC DNA]</scope>
    <source>
        <strain evidence="2">An67</strain>
    </source>
</reference>
<name>A0A1Y3VAA5_BACUN</name>
<dbReference type="SUPFAM" id="SSF51161">
    <property type="entry name" value="Trimeric LpxA-like enzymes"/>
    <property type="match status" value="1"/>
</dbReference>
<protein>
    <recommendedName>
        <fullName evidence="3">Acyltransferase</fullName>
    </recommendedName>
</protein>
<proteinExistence type="predicted"/>
<dbReference type="Proteomes" id="UP000196329">
    <property type="component" value="Unassembled WGS sequence"/>
</dbReference>
<dbReference type="AlphaFoldDB" id="A0A1Y3VAA5"/>
<gene>
    <name evidence="1" type="ORF">B5G17_03900</name>
</gene>
<dbReference type="EMBL" id="NFHS01000002">
    <property type="protein sequence ID" value="OUN56087.1"/>
    <property type="molecule type" value="Genomic_DNA"/>
</dbReference>
<evidence type="ECO:0000313" key="2">
    <source>
        <dbReference type="Proteomes" id="UP000196329"/>
    </source>
</evidence>
<comment type="caution">
    <text evidence="1">The sequence shown here is derived from an EMBL/GenBank/DDBJ whole genome shotgun (WGS) entry which is preliminary data.</text>
</comment>
<evidence type="ECO:0008006" key="3">
    <source>
        <dbReference type="Google" id="ProtNLM"/>
    </source>
</evidence>
<accession>A0A1Y3VAA5</accession>